<feature type="compositionally biased region" description="Polar residues" evidence="1">
    <location>
        <begin position="41"/>
        <end position="51"/>
    </location>
</feature>
<dbReference type="OrthoDB" id="7374881at2"/>
<feature type="signal peptide" evidence="2">
    <location>
        <begin position="1"/>
        <end position="24"/>
    </location>
</feature>
<reference evidence="3 4" key="1">
    <citation type="submission" date="2017-10" db="EMBL/GenBank/DDBJ databases">
        <title>Sedimentibacterium mangrovi gen. nov., sp. nov., a novel member of family Phyllobacteriacea isolated from mangrove sediment.</title>
        <authorList>
            <person name="Liao H."/>
            <person name="Tian Y."/>
        </authorList>
    </citation>
    <scope>NUCLEOTIDE SEQUENCE [LARGE SCALE GENOMIC DNA]</scope>
    <source>
        <strain evidence="3 4">X9-2-2</strain>
    </source>
</reference>
<evidence type="ECO:0000313" key="4">
    <source>
        <dbReference type="Proteomes" id="UP000221168"/>
    </source>
</evidence>
<evidence type="ECO:0000313" key="3">
    <source>
        <dbReference type="EMBL" id="PHP67376.1"/>
    </source>
</evidence>
<protein>
    <recommendedName>
        <fullName evidence="5">Lipoprotein</fullName>
    </recommendedName>
</protein>
<dbReference type="EMBL" id="PDVP01000004">
    <property type="protein sequence ID" value="PHP67376.1"/>
    <property type="molecule type" value="Genomic_DNA"/>
</dbReference>
<sequence>MGKTRRIAAVASFPLLLAACTAQETLTPERQPGERAASLVPATQGTAQPSTPGMAPGLADVRVRFAPIVGSTLDAVTPMSRRISLRAREAGLQIVRADDPAQTHLVKGYFSALADAGQTTVIYVWDILDATGNRVHRIQGKQVVPGEANAADPWQVVPAATMEQIADLMMRELVAWLSTHAPGSGNAG</sequence>
<dbReference type="PROSITE" id="PS51257">
    <property type="entry name" value="PROKAR_LIPOPROTEIN"/>
    <property type="match status" value="1"/>
</dbReference>
<dbReference type="AlphaFoldDB" id="A0A2G1QPB3"/>
<keyword evidence="2" id="KW-0732">Signal</keyword>
<name>A0A2G1QPB3_9HYPH</name>
<evidence type="ECO:0008006" key="5">
    <source>
        <dbReference type="Google" id="ProtNLM"/>
    </source>
</evidence>
<accession>A0A2G1QPB3</accession>
<dbReference type="Proteomes" id="UP000221168">
    <property type="component" value="Unassembled WGS sequence"/>
</dbReference>
<comment type="caution">
    <text evidence="3">The sequence shown here is derived from an EMBL/GenBank/DDBJ whole genome shotgun (WGS) entry which is preliminary data.</text>
</comment>
<evidence type="ECO:0000256" key="2">
    <source>
        <dbReference type="SAM" id="SignalP"/>
    </source>
</evidence>
<keyword evidence="4" id="KW-1185">Reference proteome</keyword>
<proteinExistence type="predicted"/>
<dbReference type="RefSeq" id="WP_099306203.1">
    <property type="nucleotide sequence ID" value="NZ_PDVP01000004.1"/>
</dbReference>
<organism evidence="3 4">
    <name type="scientific">Zhengella mangrovi</name>
    <dbReference type="NCBI Taxonomy" id="1982044"/>
    <lineage>
        <taxon>Bacteria</taxon>
        <taxon>Pseudomonadati</taxon>
        <taxon>Pseudomonadota</taxon>
        <taxon>Alphaproteobacteria</taxon>
        <taxon>Hyphomicrobiales</taxon>
        <taxon>Notoacmeibacteraceae</taxon>
        <taxon>Zhengella</taxon>
    </lineage>
</organism>
<feature type="chain" id="PRO_5013908054" description="Lipoprotein" evidence="2">
    <location>
        <begin position="25"/>
        <end position="188"/>
    </location>
</feature>
<gene>
    <name evidence="3" type="ORF">CSC94_10095</name>
</gene>
<feature type="region of interest" description="Disordered" evidence="1">
    <location>
        <begin position="26"/>
        <end position="52"/>
    </location>
</feature>
<evidence type="ECO:0000256" key="1">
    <source>
        <dbReference type="SAM" id="MobiDB-lite"/>
    </source>
</evidence>